<protein>
    <submittedName>
        <fullName evidence="2">Uncharacterized protein</fullName>
    </submittedName>
</protein>
<dbReference type="InParanoid" id="B8C3C0"/>
<feature type="region of interest" description="Disordered" evidence="1">
    <location>
        <begin position="1"/>
        <end position="26"/>
    </location>
</feature>
<reference evidence="2 3" key="2">
    <citation type="journal article" date="2008" name="Nature">
        <title>The Phaeodactylum genome reveals the evolutionary history of diatom genomes.</title>
        <authorList>
            <person name="Bowler C."/>
            <person name="Allen A.E."/>
            <person name="Badger J.H."/>
            <person name="Grimwood J."/>
            <person name="Jabbari K."/>
            <person name="Kuo A."/>
            <person name="Maheswari U."/>
            <person name="Martens C."/>
            <person name="Maumus F."/>
            <person name="Otillar R.P."/>
            <person name="Rayko E."/>
            <person name="Salamov A."/>
            <person name="Vandepoele K."/>
            <person name="Beszteri B."/>
            <person name="Gruber A."/>
            <person name="Heijde M."/>
            <person name="Katinka M."/>
            <person name="Mock T."/>
            <person name="Valentin K."/>
            <person name="Verret F."/>
            <person name="Berges J.A."/>
            <person name="Brownlee C."/>
            <person name="Cadoret J.P."/>
            <person name="Chiovitti A."/>
            <person name="Choi C.J."/>
            <person name="Coesel S."/>
            <person name="De Martino A."/>
            <person name="Detter J.C."/>
            <person name="Durkin C."/>
            <person name="Falciatore A."/>
            <person name="Fournet J."/>
            <person name="Haruta M."/>
            <person name="Huysman M.J."/>
            <person name="Jenkins B.D."/>
            <person name="Jiroutova K."/>
            <person name="Jorgensen R.E."/>
            <person name="Joubert Y."/>
            <person name="Kaplan A."/>
            <person name="Kroger N."/>
            <person name="Kroth P.G."/>
            <person name="La Roche J."/>
            <person name="Lindquist E."/>
            <person name="Lommer M."/>
            <person name="Martin-Jezequel V."/>
            <person name="Lopez P.J."/>
            <person name="Lucas S."/>
            <person name="Mangogna M."/>
            <person name="McGinnis K."/>
            <person name="Medlin L.K."/>
            <person name="Montsant A."/>
            <person name="Oudot-Le Secq M.P."/>
            <person name="Napoli C."/>
            <person name="Obornik M."/>
            <person name="Parker M.S."/>
            <person name="Petit J.L."/>
            <person name="Porcel B.M."/>
            <person name="Poulsen N."/>
            <person name="Robison M."/>
            <person name="Rychlewski L."/>
            <person name="Rynearson T.A."/>
            <person name="Schmutz J."/>
            <person name="Shapiro H."/>
            <person name="Siaut M."/>
            <person name="Stanley M."/>
            <person name="Sussman M.R."/>
            <person name="Taylor A.R."/>
            <person name="Vardi A."/>
            <person name="von Dassow P."/>
            <person name="Vyverman W."/>
            <person name="Willis A."/>
            <person name="Wyrwicz L.S."/>
            <person name="Rokhsar D.S."/>
            <person name="Weissenbach J."/>
            <person name="Armbrust E.V."/>
            <person name="Green B.R."/>
            <person name="Van de Peer Y."/>
            <person name="Grigoriev I.V."/>
        </authorList>
    </citation>
    <scope>NUCLEOTIDE SEQUENCE [LARGE SCALE GENOMIC DNA]</scope>
    <source>
        <strain evidence="2 3">CCMP1335</strain>
    </source>
</reference>
<dbReference type="Proteomes" id="UP000001449">
    <property type="component" value="Chromosome 5"/>
</dbReference>
<sequence>MGGFHRSGDASRCSLNATPISSDDTTSQIIEPLSNSFPSSKSSNGVVEIWLDLRGTSITPKTALELWELDEQMQQQSNSNKARKETKPPFMRCLVSSISKQSDSSSLVTPPANNPLDVLMVGQEEAGGMRIITQTQKSSSSFGSMISLQPSPASASIPILPDPLPLIDLASQGLNVLLDTKGWKKVAEEKRLSMLLPLIELITSSTATNADGGIVGWTCFSNSEIVETAMWIQSMGNGSKGSRGGNTLRTKTLDSGILIPDLDDIESFALDSTVIDEDSTEQKRDECKFAIIVPYDVALLRAAMMLLGDSSYDMTDHDGLV</sequence>
<evidence type="ECO:0000313" key="2">
    <source>
        <dbReference type="EMBL" id="EED92536.1"/>
    </source>
</evidence>
<reference evidence="2 3" key="1">
    <citation type="journal article" date="2004" name="Science">
        <title>The genome of the diatom Thalassiosira pseudonana: ecology, evolution, and metabolism.</title>
        <authorList>
            <person name="Armbrust E.V."/>
            <person name="Berges J.A."/>
            <person name="Bowler C."/>
            <person name="Green B.R."/>
            <person name="Martinez D."/>
            <person name="Putnam N.H."/>
            <person name="Zhou S."/>
            <person name="Allen A.E."/>
            <person name="Apt K.E."/>
            <person name="Bechner M."/>
            <person name="Brzezinski M.A."/>
            <person name="Chaal B.K."/>
            <person name="Chiovitti A."/>
            <person name="Davis A.K."/>
            <person name="Demarest M.S."/>
            <person name="Detter J.C."/>
            <person name="Glavina T."/>
            <person name="Goodstein D."/>
            <person name="Hadi M.Z."/>
            <person name="Hellsten U."/>
            <person name="Hildebrand M."/>
            <person name="Jenkins B.D."/>
            <person name="Jurka J."/>
            <person name="Kapitonov V.V."/>
            <person name="Kroger N."/>
            <person name="Lau W.W."/>
            <person name="Lane T.W."/>
            <person name="Larimer F.W."/>
            <person name="Lippmeier J.C."/>
            <person name="Lucas S."/>
            <person name="Medina M."/>
            <person name="Montsant A."/>
            <person name="Obornik M."/>
            <person name="Parker M.S."/>
            <person name="Palenik B."/>
            <person name="Pazour G.J."/>
            <person name="Richardson P.M."/>
            <person name="Rynearson T.A."/>
            <person name="Saito M.A."/>
            <person name="Schwartz D.C."/>
            <person name="Thamatrakoln K."/>
            <person name="Valentin K."/>
            <person name="Vardi A."/>
            <person name="Wilkerson F.P."/>
            <person name="Rokhsar D.S."/>
        </authorList>
    </citation>
    <scope>NUCLEOTIDE SEQUENCE [LARGE SCALE GENOMIC DNA]</scope>
    <source>
        <strain evidence="2 3">CCMP1335</strain>
    </source>
</reference>
<evidence type="ECO:0000313" key="3">
    <source>
        <dbReference type="Proteomes" id="UP000001449"/>
    </source>
</evidence>
<dbReference type="PaxDb" id="35128-Thaps5590"/>
<dbReference type="RefSeq" id="XP_002290784.1">
    <property type="nucleotide sequence ID" value="XM_002290748.1"/>
</dbReference>
<dbReference type="KEGG" id="tps:THAPSDRAFT_5590"/>
<dbReference type="OMA" id="VETAMWI"/>
<name>B8C3C0_THAPS</name>
<gene>
    <name evidence="2" type="ORF">THAPSDRAFT_5590</name>
</gene>
<evidence type="ECO:0000256" key="1">
    <source>
        <dbReference type="SAM" id="MobiDB-lite"/>
    </source>
</evidence>
<organism evidence="2 3">
    <name type="scientific">Thalassiosira pseudonana</name>
    <name type="common">Marine diatom</name>
    <name type="synonym">Cyclotella nana</name>
    <dbReference type="NCBI Taxonomy" id="35128"/>
    <lineage>
        <taxon>Eukaryota</taxon>
        <taxon>Sar</taxon>
        <taxon>Stramenopiles</taxon>
        <taxon>Ochrophyta</taxon>
        <taxon>Bacillariophyta</taxon>
        <taxon>Coscinodiscophyceae</taxon>
        <taxon>Thalassiosirophycidae</taxon>
        <taxon>Thalassiosirales</taxon>
        <taxon>Thalassiosiraceae</taxon>
        <taxon>Thalassiosira</taxon>
    </lineage>
</organism>
<dbReference type="GeneID" id="7448165"/>
<proteinExistence type="predicted"/>
<feature type="compositionally biased region" description="Polar residues" evidence="1">
    <location>
        <begin position="13"/>
        <end position="26"/>
    </location>
</feature>
<dbReference type="eggNOG" id="ENOG502R2WN">
    <property type="taxonomic scope" value="Eukaryota"/>
</dbReference>
<dbReference type="AlphaFoldDB" id="B8C3C0"/>
<dbReference type="EMBL" id="CM000642">
    <property type="protein sequence ID" value="EED92536.1"/>
    <property type="molecule type" value="Genomic_DNA"/>
</dbReference>
<keyword evidence="3" id="KW-1185">Reference proteome</keyword>
<dbReference type="HOGENOM" id="CLU_867386_0_0_1"/>
<accession>B8C3C0</accession>